<dbReference type="InterPro" id="IPR005630">
    <property type="entry name" value="Terpene_synthase_metal-bd"/>
</dbReference>
<keyword evidence="2" id="KW-0479">Metal-binding</keyword>
<keyword evidence="7" id="KW-1185">Reference proteome</keyword>
<sequence>MALLLQSSFFPKPEIVATKVPRSQRIKYVKCDYLPPCGKWHIVEWESLFKAFLVEAEWFASGNIPRGEDYLNNGIISSGVHIVLVHIFFLLGQRLTQENVEIIDGFPRIISSVAKFLRLWDDFGIAEV</sequence>
<keyword evidence="3" id="KW-0460">Magnesium</keyword>
<evidence type="ECO:0000313" key="7">
    <source>
        <dbReference type="Proteomes" id="UP001497480"/>
    </source>
</evidence>
<dbReference type="InterPro" id="IPR050148">
    <property type="entry name" value="Terpene_synthase-like"/>
</dbReference>
<protein>
    <recommendedName>
        <fullName evidence="5">Terpene synthase metal-binding domain-containing protein</fullName>
    </recommendedName>
</protein>
<proteinExistence type="predicted"/>
<organism evidence="6 7">
    <name type="scientific">Lupinus luteus</name>
    <name type="common">European yellow lupine</name>
    <dbReference type="NCBI Taxonomy" id="3873"/>
    <lineage>
        <taxon>Eukaryota</taxon>
        <taxon>Viridiplantae</taxon>
        <taxon>Streptophyta</taxon>
        <taxon>Embryophyta</taxon>
        <taxon>Tracheophyta</taxon>
        <taxon>Spermatophyta</taxon>
        <taxon>Magnoliopsida</taxon>
        <taxon>eudicotyledons</taxon>
        <taxon>Gunneridae</taxon>
        <taxon>Pentapetalae</taxon>
        <taxon>rosids</taxon>
        <taxon>fabids</taxon>
        <taxon>Fabales</taxon>
        <taxon>Fabaceae</taxon>
        <taxon>Papilionoideae</taxon>
        <taxon>50 kb inversion clade</taxon>
        <taxon>genistoids sensu lato</taxon>
        <taxon>core genistoids</taxon>
        <taxon>Genisteae</taxon>
        <taxon>Lupinus</taxon>
    </lineage>
</organism>
<evidence type="ECO:0000259" key="5">
    <source>
        <dbReference type="Pfam" id="PF03936"/>
    </source>
</evidence>
<dbReference type="Pfam" id="PF03936">
    <property type="entry name" value="Terpene_synth_C"/>
    <property type="match status" value="1"/>
</dbReference>
<keyword evidence="4" id="KW-0456">Lyase</keyword>
<dbReference type="AlphaFoldDB" id="A0AAV1WKL7"/>
<dbReference type="InterPro" id="IPR008949">
    <property type="entry name" value="Isoprenoid_synthase_dom_sf"/>
</dbReference>
<comment type="caution">
    <text evidence="6">The sequence shown here is derived from an EMBL/GenBank/DDBJ whole genome shotgun (WGS) entry which is preliminary data.</text>
</comment>
<evidence type="ECO:0000256" key="3">
    <source>
        <dbReference type="ARBA" id="ARBA00022842"/>
    </source>
</evidence>
<dbReference type="PANTHER" id="PTHR31225">
    <property type="entry name" value="OS04G0344100 PROTEIN-RELATED"/>
    <property type="match status" value="1"/>
</dbReference>
<dbReference type="GO" id="GO:0016114">
    <property type="term" value="P:terpenoid biosynthetic process"/>
    <property type="evidence" value="ECO:0007669"/>
    <property type="project" value="InterPro"/>
</dbReference>
<dbReference type="SUPFAM" id="SSF48576">
    <property type="entry name" value="Terpenoid synthases"/>
    <property type="match status" value="1"/>
</dbReference>
<dbReference type="GO" id="GO:0000287">
    <property type="term" value="F:magnesium ion binding"/>
    <property type="evidence" value="ECO:0007669"/>
    <property type="project" value="InterPro"/>
</dbReference>
<dbReference type="Proteomes" id="UP001497480">
    <property type="component" value="Unassembled WGS sequence"/>
</dbReference>
<accession>A0AAV1WKL7</accession>
<evidence type="ECO:0000313" key="6">
    <source>
        <dbReference type="EMBL" id="CAL0309462.1"/>
    </source>
</evidence>
<evidence type="ECO:0000256" key="1">
    <source>
        <dbReference type="ARBA" id="ARBA00001946"/>
    </source>
</evidence>
<dbReference type="GO" id="GO:0010333">
    <property type="term" value="F:terpene synthase activity"/>
    <property type="evidence" value="ECO:0007669"/>
    <property type="project" value="InterPro"/>
</dbReference>
<gene>
    <name evidence="6" type="ORF">LLUT_LOCUS10522</name>
</gene>
<dbReference type="EMBL" id="CAXHTB010000007">
    <property type="protein sequence ID" value="CAL0309462.1"/>
    <property type="molecule type" value="Genomic_DNA"/>
</dbReference>
<reference evidence="6 7" key="1">
    <citation type="submission" date="2024-03" db="EMBL/GenBank/DDBJ databases">
        <authorList>
            <person name="Martinez-Hernandez J."/>
        </authorList>
    </citation>
    <scope>NUCLEOTIDE SEQUENCE [LARGE SCALE GENOMIC DNA]</scope>
</reference>
<dbReference type="Gene3D" id="1.10.600.10">
    <property type="entry name" value="Farnesyl Diphosphate Synthase"/>
    <property type="match status" value="1"/>
</dbReference>
<dbReference type="PANTHER" id="PTHR31225:SF0">
    <property type="entry name" value="S-(+)-LINALOOL SYNTHASE, CHLOROPLASTIC"/>
    <property type="match status" value="1"/>
</dbReference>
<name>A0AAV1WKL7_LUPLU</name>
<feature type="domain" description="Terpene synthase metal-binding" evidence="5">
    <location>
        <begin position="43"/>
        <end position="124"/>
    </location>
</feature>
<comment type="cofactor">
    <cofactor evidence="1">
        <name>Mg(2+)</name>
        <dbReference type="ChEBI" id="CHEBI:18420"/>
    </cofactor>
</comment>
<evidence type="ECO:0000256" key="4">
    <source>
        <dbReference type="ARBA" id="ARBA00023239"/>
    </source>
</evidence>
<evidence type="ECO:0000256" key="2">
    <source>
        <dbReference type="ARBA" id="ARBA00022723"/>
    </source>
</evidence>